<dbReference type="Proteomes" id="UP000604046">
    <property type="component" value="Unassembled WGS sequence"/>
</dbReference>
<evidence type="ECO:0000313" key="1">
    <source>
        <dbReference type="EMBL" id="CAE7380984.1"/>
    </source>
</evidence>
<comment type="caution">
    <text evidence="1">The sequence shown here is derived from an EMBL/GenBank/DDBJ whole genome shotgun (WGS) entry which is preliminary data.</text>
</comment>
<accession>A0A812QDL4</accession>
<reference evidence="1" key="1">
    <citation type="submission" date="2021-02" db="EMBL/GenBank/DDBJ databases">
        <authorList>
            <person name="Dougan E. K."/>
            <person name="Rhodes N."/>
            <person name="Thang M."/>
            <person name="Chan C."/>
        </authorList>
    </citation>
    <scope>NUCLEOTIDE SEQUENCE</scope>
</reference>
<sequence length="216" mass="24399">MTDMWLQVLTRPYVFFPDEPCMLESLKFSAGHEKFSGVYRLTDIQRSNQPVWKLVAYLDVVDMKLHPVTYIIPTFVAYEQSIGAWTIFRGGPKLNALCAGVASARPQQVPKEMWAMHVGVKETPRTGNAEIDRIVSVAQGTSLAFPCDSAEVTPLTQNEIERLHNVEQVVGHFEASPMRLAREDLVYLSQPFPRLRKVQPMTFPTLAELQRIGPGR</sequence>
<dbReference type="AlphaFoldDB" id="A0A812QDL4"/>
<evidence type="ECO:0008006" key="3">
    <source>
        <dbReference type="Google" id="ProtNLM"/>
    </source>
</evidence>
<evidence type="ECO:0000313" key="2">
    <source>
        <dbReference type="Proteomes" id="UP000604046"/>
    </source>
</evidence>
<gene>
    <name evidence="1" type="ORF">SNAT2548_LOCUS20796</name>
</gene>
<protein>
    <recommendedName>
        <fullName evidence="3">Acetoacetate decarboxylase</fullName>
    </recommendedName>
</protein>
<name>A0A812QDL4_9DINO</name>
<proteinExistence type="predicted"/>
<organism evidence="1 2">
    <name type="scientific">Symbiodinium natans</name>
    <dbReference type="NCBI Taxonomy" id="878477"/>
    <lineage>
        <taxon>Eukaryota</taxon>
        <taxon>Sar</taxon>
        <taxon>Alveolata</taxon>
        <taxon>Dinophyceae</taxon>
        <taxon>Suessiales</taxon>
        <taxon>Symbiodiniaceae</taxon>
        <taxon>Symbiodinium</taxon>
    </lineage>
</organism>
<dbReference type="EMBL" id="CAJNDS010002224">
    <property type="protein sequence ID" value="CAE7380984.1"/>
    <property type="molecule type" value="Genomic_DNA"/>
</dbReference>
<keyword evidence="2" id="KW-1185">Reference proteome</keyword>